<dbReference type="Proteomes" id="UP000024329">
    <property type="component" value="Unassembled WGS sequence"/>
</dbReference>
<accession>A0A031JZE9</accession>
<dbReference type="PATRIC" id="fig|158500.4.peg.2231"/>
<comment type="caution">
    <text evidence="1">The sequence shown here is derived from an EMBL/GenBank/DDBJ whole genome shotgun (WGS) entry which is preliminary data.</text>
</comment>
<dbReference type="InterPro" id="IPR011050">
    <property type="entry name" value="Pectin_lyase_fold/virulence"/>
</dbReference>
<dbReference type="EMBL" id="JFYZ01000010">
    <property type="protein sequence ID" value="EZP82168.1"/>
    <property type="molecule type" value="Genomic_DNA"/>
</dbReference>
<sequence length="645" mass="67548">MPIDILARGANTAHRQNLASKAPRKGASLIGMDSGGTVRDRINWVTPESFGAIGDGSVANASIDTSALQQAVNSGKPVLLRPGAIYQINAEIRPPDGTDLVISGHRNTGDKQSVLNAAPGFKGWMLRPKASYDIRDVKLNGNNLDGCYLIGSPDAASAGIARIERVYVANADIGIFFDTAWNHPWGLYYNQIVGVGFRTGGINLGGTSGAGSSGESAWTMDNININGSPSGNGIVASDVVITPGTPDSTHDTIAWNNDAPPRYGWCVMRSADGRTGWHVPPNWVSGGLSANTFSASKTAGENWQYAVVRMTRGVSIRRGKAIWAGVVQSEYFGIGLYFQDIVSADVRQYYAETRDRFPPLPQFCGIFAANSNVSIGGGWVEQLGYGLIAASNGRINLTGPFRTNNCRWGKAAIGGATTQAMRLFGDLMATGTTPNTIVPLTGSAYDYTSAGVEHDTDNAAMTSYVDGAGGSGYSVRRRGVTKGRFYANTSGYSQLEAEYIKIAQPGKSALVPIVNKNYTTAITPGASTPFMTLSGLPTNSAAAASLFIQIVGRDASSVVRQSQACRLDISLIETAGTGVVASVVSSSPVAAIQLGTMGGPVFATSATNGTVMLTCTVNSSMPSLSLYAVPIVGTAEAQTINMVQS</sequence>
<dbReference type="SUPFAM" id="SSF51126">
    <property type="entry name" value="Pectin lyase-like"/>
    <property type="match status" value="1"/>
</dbReference>
<evidence type="ECO:0000313" key="2">
    <source>
        <dbReference type="Proteomes" id="UP000024329"/>
    </source>
</evidence>
<organism evidence="1 2">
    <name type="scientific">Novosphingobium resinovorum</name>
    <dbReference type="NCBI Taxonomy" id="158500"/>
    <lineage>
        <taxon>Bacteria</taxon>
        <taxon>Pseudomonadati</taxon>
        <taxon>Pseudomonadota</taxon>
        <taxon>Alphaproteobacteria</taxon>
        <taxon>Sphingomonadales</taxon>
        <taxon>Sphingomonadaceae</taxon>
        <taxon>Novosphingobium</taxon>
    </lineage>
</organism>
<name>A0A031JZE9_9SPHN</name>
<evidence type="ECO:0000313" key="1">
    <source>
        <dbReference type="EMBL" id="EZP82168.1"/>
    </source>
</evidence>
<protein>
    <recommendedName>
        <fullName evidence="3">Pectate lyase superfamily protein domain-containing protein</fullName>
    </recommendedName>
</protein>
<reference evidence="1 2" key="1">
    <citation type="submission" date="2014-03" db="EMBL/GenBank/DDBJ databases">
        <title>Whole genome sequence of Novosphingobium resinovorum KF1.</title>
        <authorList>
            <person name="Gan H.M."/>
            <person name="Gan H.Y."/>
            <person name="Chew T.H."/>
            <person name="Savka M.A."/>
        </authorList>
    </citation>
    <scope>NUCLEOTIDE SEQUENCE [LARGE SCALE GENOMIC DNA]</scope>
    <source>
        <strain evidence="1 2">KF1</strain>
    </source>
</reference>
<dbReference type="AlphaFoldDB" id="A0A031JZE9"/>
<evidence type="ECO:0008006" key="3">
    <source>
        <dbReference type="Google" id="ProtNLM"/>
    </source>
</evidence>
<gene>
    <name evidence="1" type="ORF">BV97_02191</name>
</gene>
<dbReference type="RefSeq" id="WP_155986252.1">
    <property type="nucleotide sequence ID" value="NZ_JFYZ01000010.1"/>
</dbReference>
<proteinExistence type="predicted"/>